<dbReference type="GeneID" id="86822901"/>
<gene>
    <name evidence="2" type="ORF">RUMHYD_03257</name>
</gene>
<dbReference type="EMBL" id="ACBZ01000173">
    <property type="protein sequence ID" value="EEG47881.1"/>
    <property type="molecule type" value="Genomic_DNA"/>
</dbReference>
<feature type="transmembrane region" description="Helical" evidence="1">
    <location>
        <begin position="39"/>
        <end position="58"/>
    </location>
</feature>
<reference evidence="2 3" key="2">
    <citation type="submission" date="2009-02" db="EMBL/GenBank/DDBJ databases">
        <title>Draft genome sequence of Blautia hydrogenotrophica DSM 10507 (Ruminococcus hydrogenotrophicus DSM 10507).</title>
        <authorList>
            <person name="Sudarsanam P."/>
            <person name="Ley R."/>
            <person name="Guruge J."/>
            <person name="Turnbaugh P.J."/>
            <person name="Mahowald M."/>
            <person name="Liep D."/>
            <person name="Gordon J."/>
        </authorList>
    </citation>
    <scope>NUCLEOTIDE SEQUENCE [LARGE SCALE GENOMIC DNA]</scope>
    <source>
        <strain evidence="3">DSM 10507 / JCM 14656 / S5a33</strain>
    </source>
</reference>
<proteinExistence type="predicted"/>
<evidence type="ECO:0000313" key="3">
    <source>
        <dbReference type="Proteomes" id="UP000003100"/>
    </source>
</evidence>
<name>C0CQU4_BLAHS</name>
<evidence type="ECO:0000313" key="2">
    <source>
        <dbReference type="EMBL" id="EEG47881.1"/>
    </source>
</evidence>
<protein>
    <submittedName>
        <fullName evidence="2">Uncharacterized protein</fullName>
    </submittedName>
</protein>
<evidence type="ECO:0000256" key="1">
    <source>
        <dbReference type="SAM" id="Phobius"/>
    </source>
</evidence>
<dbReference type="PATRIC" id="fig|476272.21.peg.1384"/>
<dbReference type="AlphaFoldDB" id="C0CQU4"/>
<sequence length="97" mass="10455">MNAKTSVNYYPKFGDKKTTFYKKSENYAAAAKEESRNNLVAMIVTAAAILAVAVWGIFCAYSTSSTETVSFPETVLSQEVASADQTVDVSVVDGELL</sequence>
<reference evidence="2 3" key="1">
    <citation type="submission" date="2009-01" db="EMBL/GenBank/DDBJ databases">
        <authorList>
            <person name="Fulton L."/>
            <person name="Clifton S."/>
            <person name="Fulton B."/>
            <person name="Xu J."/>
            <person name="Minx P."/>
            <person name="Pepin K.H."/>
            <person name="Johnson M."/>
            <person name="Bhonagiri V."/>
            <person name="Nash W.E."/>
            <person name="Mardis E.R."/>
            <person name="Wilson R.K."/>
        </authorList>
    </citation>
    <scope>NUCLEOTIDE SEQUENCE [LARGE SCALE GENOMIC DNA]</scope>
    <source>
        <strain evidence="3">DSM 10507 / JCM 14656 / S5a33</strain>
    </source>
</reference>
<keyword evidence="1" id="KW-1133">Transmembrane helix</keyword>
<keyword evidence="3" id="KW-1185">Reference proteome</keyword>
<dbReference type="HOGENOM" id="CLU_2341169_0_0_9"/>
<accession>C0CQU4</accession>
<keyword evidence="1" id="KW-0812">Transmembrane</keyword>
<organism evidence="2 3">
    <name type="scientific">Blautia hydrogenotrophica (strain DSM 10507 / JCM 14656 / S5a33)</name>
    <name type="common">Ruminococcus hydrogenotrophicus</name>
    <dbReference type="NCBI Taxonomy" id="476272"/>
    <lineage>
        <taxon>Bacteria</taxon>
        <taxon>Bacillati</taxon>
        <taxon>Bacillota</taxon>
        <taxon>Clostridia</taxon>
        <taxon>Lachnospirales</taxon>
        <taxon>Lachnospiraceae</taxon>
        <taxon>Blautia</taxon>
    </lineage>
</organism>
<keyword evidence="1" id="KW-0472">Membrane</keyword>
<dbReference type="RefSeq" id="WP_005951293.1">
    <property type="nucleotide sequence ID" value="NZ_CP136423.1"/>
</dbReference>
<dbReference type="Proteomes" id="UP000003100">
    <property type="component" value="Unassembled WGS sequence"/>
</dbReference>
<comment type="caution">
    <text evidence="2">The sequence shown here is derived from an EMBL/GenBank/DDBJ whole genome shotgun (WGS) entry which is preliminary data.</text>
</comment>